<feature type="compositionally biased region" description="Basic and acidic residues" evidence="1">
    <location>
        <begin position="29"/>
        <end position="41"/>
    </location>
</feature>
<sequence>MAGTKRTNKAEETASLGPANPVAAAEGSKTAEERVNDRESLENYNGDIQDRLIDLVNTIKSDEPPSKESKEDLVEAVVSYIEQQAKGSLSQEKMRAEVRAITDRFEKLAKCPVGEKGTVYRKDTSYYTNQKRILTHRQLSRERREENKSD</sequence>
<dbReference type="GeneID" id="68354079"/>
<dbReference type="OrthoDB" id="10451596at2759"/>
<evidence type="ECO:0000256" key="1">
    <source>
        <dbReference type="SAM" id="MobiDB-lite"/>
    </source>
</evidence>
<accession>A0A9P8N0U4</accession>
<dbReference type="Proteomes" id="UP000824596">
    <property type="component" value="Unassembled WGS sequence"/>
</dbReference>
<feature type="region of interest" description="Disordered" evidence="1">
    <location>
        <begin position="1"/>
        <end position="43"/>
    </location>
</feature>
<evidence type="ECO:0000313" key="2">
    <source>
        <dbReference type="EMBL" id="KAH0964522.1"/>
    </source>
</evidence>
<proteinExistence type="predicted"/>
<feature type="compositionally biased region" description="Basic and acidic residues" evidence="1">
    <location>
        <begin position="139"/>
        <end position="150"/>
    </location>
</feature>
<evidence type="ECO:0000313" key="3">
    <source>
        <dbReference type="Proteomes" id="UP000824596"/>
    </source>
</evidence>
<comment type="caution">
    <text evidence="2">The sequence shown here is derived from an EMBL/GenBank/DDBJ whole genome shotgun (WGS) entry which is preliminary data.</text>
</comment>
<organism evidence="2 3">
    <name type="scientific">Hirsutella rhossiliensis</name>
    <dbReference type="NCBI Taxonomy" id="111463"/>
    <lineage>
        <taxon>Eukaryota</taxon>
        <taxon>Fungi</taxon>
        <taxon>Dikarya</taxon>
        <taxon>Ascomycota</taxon>
        <taxon>Pezizomycotina</taxon>
        <taxon>Sordariomycetes</taxon>
        <taxon>Hypocreomycetidae</taxon>
        <taxon>Hypocreales</taxon>
        <taxon>Ophiocordycipitaceae</taxon>
        <taxon>Hirsutella</taxon>
    </lineage>
</organism>
<reference evidence="2" key="1">
    <citation type="submission" date="2021-09" db="EMBL/GenBank/DDBJ databases">
        <title>A high-quality genome of the endoparasitic fungus Hirsutella rhossiliensis with a comparison of Hirsutella genomes reveals transposable elements contributing to genome size variation.</title>
        <authorList>
            <person name="Lin R."/>
            <person name="Jiao Y."/>
            <person name="Sun X."/>
            <person name="Ling J."/>
            <person name="Xie B."/>
            <person name="Cheng X."/>
        </authorList>
    </citation>
    <scope>NUCLEOTIDE SEQUENCE</scope>
    <source>
        <strain evidence="2">HR02</strain>
    </source>
</reference>
<keyword evidence="3" id="KW-1185">Reference proteome</keyword>
<gene>
    <name evidence="2" type="ORF">HRG_04950</name>
</gene>
<name>A0A9P8N0U4_9HYPO</name>
<dbReference type="RefSeq" id="XP_044722035.1">
    <property type="nucleotide sequence ID" value="XM_044863421.1"/>
</dbReference>
<feature type="region of interest" description="Disordered" evidence="1">
    <location>
        <begin position="131"/>
        <end position="150"/>
    </location>
</feature>
<dbReference type="EMBL" id="JAIZPD010000004">
    <property type="protein sequence ID" value="KAH0964522.1"/>
    <property type="molecule type" value="Genomic_DNA"/>
</dbReference>
<protein>
    <submittedName>
        <fullName evidence="2">Uncharacterized protein</fullName>
    </submittedName>
</protein>
<dbReference type="AlphaFoldDB" id="A0A9P8N0U4"/>